<name>A0ABS4Z256_9ACTN</name>
<dbReference type="EMBL" id="JAGIOB010000001">
    <property type="protein sequence ID" value="MBP2415134.1"/>
    <property type="molecule type" value="Genomic_DNA"/>
</dbReference>
<dbReference type="PANTHER" id="PTHR30532:SF25">
    <property type="entry name" value="IRON(III) DICITRATE-BINDING PERIPLASMIC PROTEIN"/>
    <property type="match status" value="1"/>
</dbReference>
<accession>A0ABS4Z256</accession>
<dbReference type="InterPro" id="IPR006311">
    <property type="entry name" value="TAT_signal"/>
</dbReference>
<evidence type="ECO:0000313" key="7">
    <source>
        <dbReference type="EMBL" id="MBP2415134.1"/>
    </source>
</evidence>
<feature type="region of interest" description="Disordered" evidence="5">
    <location>
        <begin position="24"/>
        <end position="46"/>
    </location>
</feature>
<dbReference type="RefSeq" id="WP_210051897.1">
    <property type="nucleotide sequence ID" value="NZ_BAAAMH010000016.1"/>
</dbReference>
<comment type="similarity">
    <text evidence="2">Belongs to the bacterial solute-binding protein 8 family.</text>
</comment>
<dbReference type="SUPFAM" id="SSF53807">
    <property type="entry name" value="Helical backbone' metal receptor"/>
    <property type="match status" value="1"/>
</dbReference>
<dbReference type="InterPro" id="IPR051313">
    <property type="entry name" value="Bact_iron-sidero_bind"/>
</dbReference>
<reference evidence="7 8" key="1">
    <citation type="submission" date="2021-03" db="EMBL/GenBank/DDBJ databases">
        <title>Sequencing the genomes of 1000 actinobacteria strains.</title>
        <authorList>
            <person name="Klenk H.-P."/>
        </authorList>
    </citation>
    <scope>NUCLEOTIDE SEQUENCE [LARGE SCALE GENOMIC DNA]</scope>
    <source>
        <strain evidence="7 8">DSM 12936</strain>
    </source>
</reference>
<gene>
    <name evidence="7" type="ORF">JOF54_000056</name>
</gene>
<keyword evidence="3" id="KW-0813">Transport</keyword>
<dbReference type="PROSITE" id="PS50983">
    <property type="entry name" value="FE_B12_PBP"/>
    <property type="match status" value="1"/>
</dbReference>
<evidence type="ECO:0000256" key="3">
    <source>
        <dbReference type="ARBA" id="ARBA00022448"/>
    </source>
</evidence>
<dbReference type="Gene3D" id="3.40.50.1980">
    <property type="entry name" value="Nitrogenase molybdenum iron protein domain"/>
    <property type="match status" value="2"/>
</dbReference>
<dbReference type="InterPro" id="IPR002491">
    <property type="entry name" value="ABC_transptr_periplasmic_BD"/>
</dbReference>
<evidence type="ECO:0000256" key="4">
    <source>
        <dbReference type="ARBA" id="ARBA00022729"/>
    </source>
</evidence>
<dbReference type="PANTHER" id="PTHR30532">
    <property type="entry name" value="IRON III DICITRATE-BINDING PERIPLASMIC PROTEIN"/>
    <property type="match status" value="1"/>
</dbReference>
<evidence type="ECO:0000256" key="5">
    <source>
        <dbReference type="SAM" id="MobiDB-lite"/>
    </source>
</evidence>
<dbReference type="Pfam" id="PF01497">
    <property type="entry name" value="Peripla_BP_2"/>
    <property type="match status" value="1"/>
</dbReference>
<comment type="caution">
    <text evidence="7">The sequence shown here is derived from an EMBL/GenBank/DDBJ whole genome shotgun (WGS) entry which is preliminary data.</text>
</comment>
<evidence type="ECO:0000259" key="6">
    <source>
        <dbReference type="PROSITE" id="PS50983"/>
    </source>
</evidence>
<proteinExistence type="inferred from homology"/>
<sequence length="319" mass="32742">MSEVSRRALLGGLLGTTTLPAACGRASEDGTPGPGGATAAGGTRTVESARGPVEIPRAPRRVVCTDFYSTYALLDVGFTPVGTAEATVGGVLPAQQAAYDALTKVGTTTELRYEAIAALTPDLVLGTLVPGLAEDLPEKLAAIAPTALFAASSPGDWKQRAVRAADAVGRRAEGEALARAYDARVAELRSTHAEPLGRLTWALVRASTDGTVFVDGATSWSGVVLADLGARLTAAAPADVPTTPISAERYDGLADADVVLSLADATGRPDPRTADALGQAAFTRTVDAARQVPLSSYYAAHYLDGQAVLDQVEAVLEQS</sequence>
<dbReference type="PROSITE" id="PS51318">
    <property type="entry name" value="TAT"/>
    <property type="match status" value="1"/>
</dbReference>
<keyword evidence="8" id="KW-1185">Reference proteome</keyword>
<evidence type="ECO:0000256" key="1">
    <source>
        <dbReference type="ARBA" id="ARBA00004196"/>
    </source>
</evidence>
<organism evidence="7 8">
    <name type="scientific">Microlunatus capsulatus</name>
    <dbReference type="NCBI Taxonomy" id="99117"/>
    <lineage>
        <taxon>Bacteria</taxon>
        <taxon>Bacillati</taxon>
        <taxon>Actinomycetota</taxon>
        <taxon>Actinomycetes</taxon>
        <taxon>Propionibacteriales</taxon>
        <taxon>Propionibacteriaceae</taxon>
        <taxon>Microlunatus</taxon>
    </lineage>
</organism>
<evidence type="ECO:0000313" key="8">
    <source>
        <dbReference type="Proteomes" id="UP000758168"/>
    </source>
</evidence>
<keyword evidence="4" id="KW-0732">Signal</keyword>
<dbReference type="Proteomes" id="UP000758168">
    <property type="component" value="Unassembled WGS sequence"/>
</dbReference>
<feature type="domain" description="Fe/B12 periplasmic-binding" evidence="6">
    <location>
        <begin position="61"/>
        <end position="319"/>
    </location>
</feature>
<evidence type="ECO:0000256" key="2">
    <source>
        <dbReference type="ARBA" id="ARBA00008814"/>
    </source>
</evidence>
<comment type="subcellular location">
    <subcellularLocation>
        <location evidence="1">Cell envelope</location>
    </subcellularLocation>
</comment>
<protein>
    <submittedName>
        <fullName evidence="7">Iron complex transport system substrate-binding protein</fullName>
    </submittedName>
</protein>